<reference evidence="3 4" key="1">
    <citation type="journal article" date="2012" name="J. Bacteriol.">
        <title>Genome Sequence of Nitratireductor indicus Type Strain C115.</title>
        <authorList>
            <person name="Lai Q."/>
            <person name="Li G."/>
            <person name="Yu Z."/>
            <person name="Shao Z."/>
        </authorList>
    </citation>
    <scope>NUCLEOTIDE SEQUENCE [LARGE SCALE GENOMIC DNA]</scope>
    <source>
        <strain evidence="3 4">C115</strain>
    </source>
</reference>
<accession>K2PN77</accession>
<evidence type="ECO:0000313" key="3">
    <source>
        <dbReference type="EMBL" id="EKF42527.1"/>
    </source>
</evidence>
<keyword evidence="3" id="KW-0808">Transferase</keyword>
<dbReference type="RefSeq" id="WP_009756530.1">
    <property type="nucleotide sequence ID" value="NZ_AMSI01000006.1"/>
</dbReference>
<dbReference type="STRING" id="721133.SAMN05216176_106174"/>
<evidence type="ECO:0000256" key="1">
    <source>
        <dbReference type="ARBA" id="ARBA00009320"/>
    </source>
</evidence>
<dbReference type="InterPro" id="IPR050571">
    <property type="entry name" value="Class-IV_PLP-Dep_Aminotrnsfr"/>
</dbReference>
<dbReference type="Gene3D" id="3.30.470.10">
    <property type="match status" value="1"/>
</dbReference>
<protein>
    <recommendedName>
        <fullName evidence="2">Probable branched-chain-amino-acid aminotransferase</fullName>
    </recommendedName>
</protein>
<dbReference type="CDD" id="cd00449">
    <property type="entry name" value="PLPDE_IV"/>
    <property type="match status" value="1"/>
</dbReference>
<dbReference type="InterPro" id="IPR036038">
    <property type="entry name" value="Aminotransferase-like"/>
</dbReference>
<keyword evidence="3" id="KW-0032">Aminotransferase</keyword>
<evidence type="ECO:0000256" key="2">
    <source>
        <dbReference type="ARBA" id="ARBA00014472"/>
    </source>
</evidence>
<dbReference type="PANTHER" id="PTHR42743:SF5">
    <property type="entry name" value="AMINODEOXYCHORISMATE LYASE"/>
    <property type="match status" value="1"/>
</dbReference>
<name>K2PN77_9HYPH</name>
<dbReference type="InterPro" id="IPR043131">
    <property type="entry name" value="BCAT-like_N"/>
</dbReference>
<gene>
    <name evidence="3" type="ORF">NA8A_10708</name>
</gene>
<dbReference type="SUPFAM" id="SSF56752">
    <property type="entry name" value="D-aminoacid aminotransferase-like PLP-dependent enzymes"/>
    <property type="match status" value="1"/>
</dbReference>
<dbReference type="Proteomes" id="UP000007374">
    <property type="component" value="Unassembled WGS sequence"/>
</dbReference>
<keyword evidence="4" id="KW-1185">Reference proteome</keyword>
<dbReference type="OrthoDB" id="21319at2"/>
<dbReference type="InterPro" id="IPR043132">
    <property type="entry name" value="BCAT-like_C"/>
</dbReference>
<dbReference type="GO" id="GO:0008483">
    <property type="term" value="F:transaminase activity"/>
    <property type="evidence" value="ECO:0007669"/>
    <property type="project" value="UniProtKB-KW"/>
</dbReference>
<comment type="similarity">
    <text evidence="1">Belongs to the class-IV pyridoxal-phosphate-dependent aminotransferase family.</text>
</comment>
<evidence type="ECO:0000313" key="4">
    <source>
        <dbReference type="Proteomes" id="UP000007374"/>
    </source>
</evidence>
<dbReference type="InterPro" id="IPR001544">
    <property type="entry name" value="Aminotrans_IV"/>
</dbReference>
<organism evidence="3 4">
    <name type="scientific">Nitratireductor indicus C115</name>
    <dbReference type="NCBI Taxonomy" id="1231190"/>
    <lineage>
        <taxon>Bacteria</taxon>
        <taxon>Pseudomonadati</taxon>
        <taxon>Pseudomonadota</taxon>
        <taxon>Alphaproteobacteria</taxon>
        <taxon>Hyphomicrobiales</taxon>
        <taxon>Phyllobacteriaceae</taxon>
        <taxon>Nitratireductor</taxon>
    </lineage>
</organism>
<dbReference type="PANTHER" id="PTHR42743">
    <property type="entry name" value="AMINO-ACID AMINOTRANSFERASE"/>
    <property type="match status" value="1"/>
</dbReference>
<dbReference type="GO" id="GO:0046394">
    <property type="term" value="P:carboxylic acid biosynthetic process"/>
    <property type="evidence" value="ECO:0007669"/>
    <property type="project" value="UniProtKB-ARBA"/>
</dbReference>
<dbReference type="eggNOG" id="COG0115">
    <property type="taxonomic scope" value="Bacteria"/>
</dbReference>
<comment type="caution">
    <text evidence="3">The sequence shown here is derived from an EMBL/GenBank/DDBJ whole genome shotgun (WGS) entry which is preliminary data.</text>
</comment>
<dbReference type="PATRIC" id="fig|1231190.3.peg.2234"/>
<dbReference type="Pfam" id="PF01063">
    <property type="entry name" value="Aminotran_4"/>
    <property type="match status" value="1"/>
</dbReference>
<proteinExistence type="inferred from homology"/>
<dbReference type="EMBL" id="AMSI01000006">
    <property type="protein sequence ID" value="EKF42527.1"/>
    <property type="molecule type" value="Genomic_DNA"/>
</dbReference>
<dbReference type="AlphaFoldDB" id="K2PN77"/>
<sequence length="299" mass="32732">MMNFADRDGFIWLDGALVPWREAELHVLTHALHMGGAIFEGIRAYDRDVFLSGAHYDRFARSAEILGFALPWTKTELMKATEAVLWANELQDCYIRPLAWRGAESVSVAAPDARIHVAIAAWDWPTPASQGKGTTGLRMRLADWRRPTPETAPTASKCSGLYMIGTLARHAIAGDGYDDALMLDAQGNVAETTATNIVLLSGDTLISPKPDCFLDSITKHHVFGLARRLGLKVEEATVSLDLLAAADEVFVTGTSVEVLPVVELSMSERVMRWPVGEVTGKLMAMFEASTRRRACPYAA</sequence>
<dbReference type="Gene3D" id="3.20.10.10">
    <property type="entry name" value="D-amino Acid Aminotransferase, subunit A, domain 2"/>
    <property type="match status" value="1"/>
</dbReference>